<feature type="binding site" evidence="8">
    <location>
        <position position="6"/>
    </location>
    <ligand>
        <name>Mg(2+)</name>
        <dbReference type="ChEBI" id="CHEBI:18420"/>
    </ligand>
</feature>
<comment type="function">
    <text evidence="8">Toxic component of a toxin-antitoxin (TA) system. An RNase.</text>
</comment>
<keyword evidence="3 8" id="KW-0540">Nuclease</keyword>
<dbReference type="Pfam" id="PF01850">
    <property type="entry name" value="PIN"/>
    <property type="match status" value="1"/>
</dbReference>
<sequence>MSFLLDTNVVSELRKPSADASVVTWAAQLARRDAYLSVVTIREIEAGIILVERRDERQGAVLRSWFEERVLVQYADRLLPVDLKVARRAAALHVPDPRPERDALIAATALVHGLVVVTRNVSDFAPTGVEVLDPWGAAT</sequence>
<evidence type="ECO:0000256" key="7">
    <source>
        <dbReference type="ARBA" id="ARBA00038093"/>
    </source>
</evidence>
<evidence type="ECO:0000256" key="8">
    <source>
        <dbReference type="HAMAP-Rule" id="MF_00265"/>
    </source>
</evidence>
<keyword evidence="2 8" id="KW-1277">Toxin-antitoxin system</keyword>
<gene>
    <name evidence="8" type="primary">vapC</name>
    <name evidence="10" type="ORF">MHL29_02060</name>
</gene>
<dbReference type="EMBL" id="JAKRCV010000004">
    <property type="protein sequence ID" value="MCG7320679.1"/>
    <property type="molecule type" value="Genomic_DNA"/>
</dbReference>
<protein>
    <recommendedName>
        <fullName evidence="8">Ribonuclease VapC</fullName>
        <shortName evidence="8">RNase VapC</shortName>
        <ecNumber evidence="8">3.1.-.-</ecNumber>
    </recommendedName>
    <alternativeName>
        <fullName evidence="8">Toxin VapC</fullName>
    </alternativeName>
</protein>
<dbReference type="HAMAP" id="MF_00265">
    <property type="entry name" value="VapC_Nob1"/>
    <property type="match status" value="1"/>
</dbReference>
<comment type="cofactor">
    <cofactor evidence="1 8">
        <name>Mg(2+)</name>
        <dbReference type="ChEBI" id="CHEBI:18420"/>
    </cofactor>
</comment>
<proteinExistence type="inferred from homology"/>
<accession>A0ABS9PYT3</accession>
<feature type="binding site" evidence="8">
    <location>
        <position position="102"/>
    </location>
    <ligand>
        <name>Mg(2+)</name>
        <dbReference type="ChEBI" id="CHEBI:18420"/>
    </ligand>
</feature>
<dbReference type="InterPro" id="IPR022907">
    <property type="entry name" value="VapC_family"/>
</dbReference>
<keyword evidence="4 8" id="KW-0479">Metal-binding</keyword>
<dbReference type="EC" id="3.1.-.-" evidence="8"/>
<dbReference type="SUPFAM" id="SSF88723">
    <property type="entry name" value="PIN domain-like"/>
    <property type="match status" value="1"/>
</dbReference>
<comment type="similarity">
    <text evidence="7 8">Belongs to the PINc/VapC protein family.</text>
</comment>
<keyword evidence="8" id="KW-0800">Toxin</keyword>
<comment type="caution">
    <text evidence="10">The sequence shown here is derived from an EMBL/GenBank/DDBJ whole genome shotgun (WGS) entry which is preliminary data.</text>
</comment>
<evidence type="ECO:0000313" key="10">
    <source>
        <dbReference type="EMBL" id="MCG7320679.1"/>
    </source>
</evidence>
<keyword evidence="6 8" id="KW-0460">Magnesium</keyword>
<name>A0ABS9PYT3_9MICO</name>
<dbReference type="Proteomes" id="UP001521931">
    <property type="component" value="Unassembled WGS sequence"/>
</dbReference>
<evidence type="ECO:0000256" key="5">
    <source>
        <dbReference type="ARBA" id="ARBA00022801"/>
    </source>
</evidence>
<dbReference type="CDD" id="cd18746">
    <property type="entry name" value="PIN_VapC4-5_FitB-like"/>
    <property type="match status" value="1"/>
</dbReference>
<keyword evidence="5 8" id="KW-0378">Hydrolase</keyword>
<dbReference type="PANTHER" id="PTHR33653:SF1">
    <property type="entry name" value="RIBONUCLEASE VAPC2"/>
    <property type="match status" value="1"/>
</dbReference>
<evidence type="ECO:0000256" key="4">
    <source>
        <dbReference type="ARBA" id="ARBA00022723"/>
    </source>
</evidence>
<evidence type="ECO:0000256" key="2">
    <source>
        <dbReference type="ARBA" id="ARBA00022649"/>
    </source>
</evidence>
<evidence type="ECO:0000256" key="1">
    <source>
        <dbReference type="ARBA" id="ARBA00001946"/>
    </source>
</evidence>
<evidence type="ECO:0000256" key="3">
    <source>
        <dbReference type="ARBA" id="ARBA00022722"/>
    </source>
</evidence>
<dbReference type="InterPro" id="IPR050556">
    <property type="entry name" value="Type_II_TA_system_RNase"/>
</dbReference>
<keyword evidence="11" id="KW-1185">Reference proteome</keyword>
<organism evidence="10 11">
    <name type="scientific">Arsenicicoccus bolidensis</name>
    <dbReference type="NCBI Taxonomy" id="229480"/>
    <lineage>
        <taxon>Bacteria</taxon>
        <taxon>Bacillati</taxon>
        <taxon>Actinomycetota</taxon>
        <taxon>Actinomycetes</taxon>
        <taxon>Micrococcales</taxon>
        <taxon>Intrasporangiaceae</taxon>
        <taxon>Arsenicicoccus</taxon>
    </lineage>
</organism>
<dbReference type="Gene3D" id="3.40.50.1010">
    <property type="entry name" value="5'-nuclease"/>
    <property type="match status" value="1"/>
</dbReference>
<dbReference type="RefSeq" id="WP_239261820.1">
    <property type="nucleotide sequence ID" value="NZ_JAKRCV010000004.1"/>
</dbReference>
<dbReference type="InterPro" id="IPR002716">
    <property type="entry name" value="PIN_dom"/>
</dbReference>
<evidence type="ECO:0000256" key="6">
    <source>
        <dbReference type="ARBA" id="ARBA00022842"/>
    </source>
</evidence>
<dbReference type="PANTHER" id="PTHR33653">
    <property type="entry name" value="RIBONUCLEASE VAPC2"/>
    <property type="match status" value="1"/>
</dbReference>
<dbReference type="InterPro" id="IPR029060">
    <property type="entry name" value="PIN-like_dom_sf"/>
</dbReference>
<evidence type="ECO:0000259" key="9">
    <source>
        <dbReference type="Pfam" id="PF01850"/>
    </source>
</evidence>
<evidence type="ECO:0000313" key="11">
    <source>
        <dbReference type="Proteomes" id="UP001521931"/>
    </source>
</evidence>
<feature type="domain" description="PIN" evidence="9">
    <location>
        <begin position="4"/>
        <end position="120"/>
    </location>
</feature>
<reference evidence="10 11" key="1">
    <citation type="submission" date="2022-02" db="EMBL/GenBank/DDBJ databases">
        <title>Uncovering new skin microbiome diversity through culturing and metagenomics.</title>
        <authorList>
            <person name="Conlan S."/>
            <person name="Deming C."/>
            <person name="Nisc Comparative Sequencing Program N."/>
            <person name="Segre J.A."/>
        </authorList>
    </citation>
    <scope>NUCLEOTIDE SEQUENCE [LARGE SCALE GENOMIC DNA]</scope>
    <source>
        <strain evidence="10 11">ACRQZ</strain>
    </source>
</reference>